<evidence type="ECO:0000259" key="13">
    <source>
        <dbReference type="PROSITE" id="PS51294"/>
    </source>
</evidence>
<organism evidence="14 15">
    <name type="scientific">Pythium insidiosum</name>
    <name type="common">Pythiosis disease agent</name>
    <dbReference type="NCBI Taxonomy" id="114742"/>
    <lineage>
        <taxon>Eukaryota</taxon>
        <taxon>Sar</taxon>
        <taxon>Stramenopiles</taxon>
        <taxon>Oomycota</taxon>
        <taxon>Peronosporomycetes</taxon>
        <taxon>Pythiales</taxon>
        <taxon>Pythiaceae</taxon>
        <taxon>Pythium</taxon>
    </lineage>
</organism>
<comment type="caution">
    <text evidence="14">The sequence shown here is derived from an EMBL/GenBank/DDBJ whole genome shotgun (WGS) entry which is preliminary data.</text>
</comment>
<feature type="region of interest" description="Disordered" evidence="10">
    <location>
        <begin position="317"/>
        <end position="336"/>
    </location>
</feature>
<proteinExistence type="predicted"/>
<feature type="domain" description="SANT" evidence="12">
    <location>
        <begin position="245"/>
        <end position="289"/>
    </location>
</feature>
<keyword evidence="1" id="KW-0645">Protease</keyword>
<evidence type="ECO:0000313" key="14">
    <source>
        <dbReference type="EMBL" id="KAJ0395957.1"/>
    </source>
</evidence>
<accession>A0AAD5LY84</accession>
<feature type="compositionally biased region" description="Low complexity" evidence="10">
    <location>
        <begin position="88"/>
        <end position="97"/>
    </location>
</feature>
<feature type="region of interest" description="Disordered" evidence="10">
    <location>
        <begin position="219"/>
        <end position="252"/>
    </location>
</feature>
<evidence type="ECO:0000256" key="8">
    <source>
        <dbReference type="ARBA" id="ARBA00023163"/>
    </source>
</evidence>
<feature type="region of interest" description="Disordered" evidence="10">
    <location>
        <begin position="352"/>
        <end position="381"/>
    </location>
</feature>
<dbReference type="InterPro" id="IPR017884">
    <property type="entry name" value="SANT_dom"/>
</dbReference>
<dbReference type="InterPro" id="IPR006447">
    <property type="entry name" value="Myb_dom_plants"/>
</dbReference>
<keyword evidence="4" id="KW-0862">Zinc</keyword>
<feature type="region of interest" description="Disordered" evidence="10">
    <location>
        <begin position="118"/>
        <end position="149"/>
    </location>
</feature>
<keyword evidence="3" id="KW-0378">Hydrolase</keyword>
<evidence type="ECO:0008006" key="16">
    <source>
        <dbReference type="Google" id="ProtNLM"/>
    </source>
</evidence>
<evidence type="ECO:0000256" key="2">
    <source>
        <dbReference type="ARBA" id="ARBA00022723"/>
    </source>
</evidence>
<feature type="compositionally biased region" description="Low complexity" evidence="10">
    <location>
        <begin position="224"/>
        <end position="241"/>
    </location>
</feature>
<dbReference type="GO" id="GO:0046872">
    <property type="term" value="F:metal ion binding"/>
    <property type="evidence" value="ECO:0007669"/>
    <property type="project" value="UniProtKB-KW"/>
</dbReference>
<dbReference type="EMBL" id="JAKCXM010000317">
    <property type="protein sequence ID" value="KAJ0395957.1"/>
    <property type="molecule type" value="Genomic_DNA"/>
</dbReference>
<dbReference type="PANTHER" id="PTHR12802">
    <property type="entry name" value="SWI/SNF COMPLEX-RELATED"/>
    <property type="match status" value="1"/>
</dbReference>
<dbReference type="InterPro" id="IPR001005">
    <property type="entry name" value="SANT/Myb"/>
</dbReference>
<feature type="region of interest" description="Disordered" evidence="10">
    <location>
        <begin position="401"/>
        <end position="425"/>
    </location>
</feature>
<dbReference type="CDD" id="cd00167">
    <property type="entry name" value="SANT"/>
    <property type="match status" value="1"/>
</dbReference>
<dbReference type="PROSITE" id="PS51294">
    <property type="entry name" value="HTH_MYB"/>
    <property type="match status" value="1"/>
</dbReference>
<feature type="region of interest" description="Disordered" evidence="10">
    <location>
        <begin position="76"/>
        <end position="105"/>
    </location>
</feature>
<feature type="domain" description="HTH myb-type" evidence="13">
    <location>
        <begin position="242"/>
        <end position="296"/>
    </location>
</feature>
<feature type="compositionally biased region" description="Low complexity" evidence="10">
    <location>
        <begin position="121"/>
        <end position="135"/>
    </location>
</feature>
<name>A0AAD5LY84_PYTIN</name>
<evidence type="ECO:0000256" key="10">
    <source>
        <dbReference type="SAM" id="MobiDB-lite"/>
    </source>
</evidence>
<dbReference type="InterPro" id="IPR017930">
    <property type="entry name" value="Myb_dom"/>
</dbReference>
<keyword evidence="2" id="KW-0479">Metal-binding</keyword>
<dbReference type="Pfam" id="PF00249">
    <property type="entry name" value="Myb_DNA-binding"/>
    <property type="match status" value="1"/>
</dbReference>
<dbReference type="Proteomes" id="UP001209570">
    <property type="component" value="Unassembled WGS sequence"/>
</dbReference>
<dbReference type="FunFam" id="1.10.10.60:FF:000151">
    <property type="entry name" value="histone H2A deubiquitinase MYSM1 isoform X2"/>
    <property type="match status" value="1"/>
</dbReference>
<feature type="region of interest" description="Disordered" evidence="10">
    <location>
        <begin position="11"/>
        <end position="57"/>
    </location>
</feature>
<feature type="compositionally biased region" description="Polar residues" evidence="10">
    <location>
        <begin position="367"/>
        <end position="376"/>
    </location>
</feature>
<dbReference type="GO" id="GO:0008237">
    <property type="term" value="F:metallopeptidase activity"/>
    <property type="evidence" value="ECO:0007669"/>
    <property type="project" value="UniProtKB-KW"/>
</dbReference>
<gene>
    <name evidence="14" type="ORF">P43SY_003317</name>
</gene>
<evidence type="ECO:0000256" key="9">
    <source>
        <dbReference type="ARBA" id="ARBA00023242"/>
    </source>
</evidence>
<dbReference type="PROSITE" id="PS51293">
    <property type="entry name" value="SANT"/>
    <property type="match status" value="1"/>
</dbReference>
<feature type="domain" description="Myb-like" evidence="11">
    <location>
        <begin position="242"/>
        <end position="292"/>
    </location>
</feature>
<dbReference type="PROSITE" id="PS50090">
    <property type="entry name" value="MYB_LIKE"/>
    <property type="match status" value="1"/>
</dbReference>
<sequence>MVFQRVFGAFGGGHNNTSANQQPHYPPNGDPMADRSGFAIMPPASMQPQPSHMRSHHELPRLQVPPHSLVQPVAPQQPQLHWKATVEQQQHMQQQQHQPPPQPPVSRMRMMANFFSSEARQQQQLQQQQLQQQHQFAPVPPQPSPSHRLPSFHEILARTKHLHIHSSETKADVAMADANAASDPHMLRPHIGMPHHSEQDFLASRYSVTSDTSMYSDQASMDDTMTMPSPGGSMSPTSQSGKSSKRRERWTEDEHALFMEGLNRYGRKWKKIQAFVKTKTAVQVRTHAYGYFAKLLRNMPEDEAAWELAEEMSSLPGPVLKGPSSGKRRSEPKTDEAGMEVLRRFVFRRRSDAPKKDESMSGRSRHGSIQSILQPSSDDDAVEIEERYSTTVYDMNAWGNRDSWDGDMQPAGSPVEMELKRQRIN</sequence>
<dbReference type="GO" id="GO:0006508">
    <property type="term" value="P:proteolysis"/>
    <property type="evidence" value="ECO:0007669"/>
    <property type="project" value="UniProtKB-KW"/>
</dbReference>
<evidence type="ECO:0000256" key="4">
    <source>
        <dbReference type="ARBA" id="ARBA00022833"/>
    </source>
</evidence>
<evidence type="ECO:0000259" key="11">
    <source>
        <dbReference type="PROSITE" id="PS50090"/>
    </source>
</evidence>
<dbReference type="InterPro" id="IPR009057">
    <property type="entry name" value="Homeodomain-like_sf"/>
</dbReference>
<dbReference type="SMART" id="SM00717">
    <property type="entry name" value="SANT"/>
    <property type="match status" value="1"/>
</dbReference>
<keyword evidence="15" id="KW-1185">Reference proteome</keyword>
<dbReference type="AlphaFoldDB" id="A0AAD5LY84"/>
<evidence type="ECO:0000259" key="12">
    <source>
        <dbReference type="PROSITE" id="PS51293"/>
    </source>
</evidence>
<evidence type="ECO:0000313" key="15">
    <source>
        <dbReference type="Proteomes" id="UP001209570"/>
    </source>
</evidence>
<evidence type="ECO:0000256" key="1">
    <source>
        <dbReference type="ARBA" id="ARBA00022670"/>
    </source>
</evidence>
<reference evidence="14" key="1">
    <citation type="submission" date="2021-12" db="EMBL/GenBank/DDBJ databases">
        <title>Prjna785345.</title>
        <authorList>
            <person name="Rujirawat T."/>
            <person name="Krajaejun T."/>
        </authorList>
    </citation>
    <scope>NUCLEOTIDE SEQUENCE</scope>
    <source>
        <strain evidence="14">Pi057C3</strain>
    </source>
</reference>
<keyword evidence="8" id="KW-0804">Transcription</keyword>
<evidence type="ECO:0000256" key="3">
    <source>
        <dbReference type="ARBA" id="ARBA00022801"/>
    </source>
</evidence>
<keyword evidence="9" id="KW-0539">Nucleus</keyword>
<evidence type="ECO:0000256" key="7">
    <source>
        <dbReference type="ARBA" id="ARBA00023125"/>
    </source>
</evidence>
<protein>
    <recommendedName>
        <fullName evidence="16">Myb-like DNA-binding protein</fullName>
    </recommendedName>
</protein>
<dbReference type="NCBIfam" id="TIGR01557">
    <property type="entry name" value="myb_SHAQKYF"/>
    <property type="match status" value="1"/>
</dbReference>
<keyword evidence="5" id="KW-0805">Transcription regulation</keyword>
<evidence type="ECO:0000256" key="5">
    <source>
        <dbReference type="ARBA" id="ARBA00023015"/>
    </source>
</evidence>
<keyword evidence="6" id="KW-0482">Metalloprotease</keyword>
<dbReference type="GO" id="GO:0003677">
    <property type="term" value="F:DNA binding"/>
    <property type="evidence" value="ECO:0007669"/>
    <property type="project" value="UniProtKB-KW"/>
</dbReference>
<dbReference type="Gene3D" id="1.10.10.60">
    <property type="entry name" value="Homeodomain-like"/>
    <property type="match status" value="1"/>
</dbReference>
<keyword evidence="7" id="KW-0238">DNA-binding</keyword>
<evidence type="ECO:0000256" key="6">
    <source>
        <dbReference type="ARBA" id="ARBA00023049"/>
    </source>
</evidence>
<dbReference type="SUPFAM" id="SSF46689">
    <property type="entry name" value="Homeodomain-like"/>
    <property type="match status" value="1"/>
</dbReference>